<dbReference type="InterPro" id="IPR027417">
    <property type="entry name" value="P-loop_NTPase"/>
</dbReference>
<protein>
    <submittedName>
        <fullName evidence="1">Uncharacterized protein</fullName>
    </submittedName>
</protein>
<reference evidence="1 2" key="1">
    <citation type="submission" date="2019-06" db="EMBL/GenBank/DDBJ databases">
        <title>Sequencing the genomes of 1000 actinobacteria strains.</title>
        <authorList>
            <person name="Klenk H.-P."/>
        </authorList>
    </citation>
    <scope>NUCLEOTIDE SEQUENCE [LARGE SCALE GENOMIC DNA]</scope>
    <source>
        <strain evidence="1 2">DSM 46699</strain>
    </source>
</reference>
<proteinExistence type="predicted"/>
<keyword evidence="2" id="KW-1185">Reference proteome</keyword>
<organism evidence="1 2">
    <name type="scientific">Saccharopolyspora dendranthemae</name>
    <dbReference type="NCBI Taxonomy" id="1181886"/>
    <lineage>
        <taxon>Bacteria</taxon>
        <taxon>Bacillati</taxon>
        <taxon>Actinomycetota</taxon>
        <taxon>Actinomycetes</taxon>
        <taxon>Pseudonocardiales</taxon>
        <taxon>Pseudonocardiaceae</taxon>
        <taxon>Saccharopolyspora</taxon>
    </lineage>
</organism>
<evidence type="ECO:0000313" key="2">
    <source>
        <dbReference type="Proteomes" id="UP000316184"/>
    </source>
</evidence>
<dbReference type="Proteomes" id="UP000316184">
    <property type="component" value="Unassembled WGS sequence"/>
</dbReference>
<evidence type="ECO:0000313" key="1">
    <source>
        <dbReference type="EMBL" id="TWF93986.1"/>
    </source>
</evidence>
<dbReference type="SUPFAM" id="SSF52540">
    <property type="entry name" value="P-loop containing nucleoside triphosphate hydrolases"/>
    <property type="match status" value="1"/>
</dbReference>
<name>A0A561U3P8_9PSEU</name>
<dbReference type="RefSeq" id="WP_145742011.1">
    <property type="nucleotide sequence ID" value="NZ_VIWX01000004.1"/>
</dbReference>
<dbReference type="AlphaFoldDB" id="A0A561U3P8"/>
<comment type="caution">
    <text evidence="1">The sequence shown here is derived from an EMBL/GenBank/DDBJ whole genome shotgun (WGS) entry which is preliminary data.</text>
</comment>
<gene>
    <name evidence="1" type="ORF">FHU35_14268</name>
</gene>
<dbReference type="OrthoDB" id="3848913at2"/>
<accession>A0A561U3P8</accession>
<dbReference type="EMBL" id="VIWX01000004">
    <property type="protein sequence ID" value="TWF93986.1"/>
    <property type="molecule type" value="Genomic_DNA"/>
</dbReference>
<sequence>MSEDAEEATAETHFKDEVTATAIHTGTGHVFNIFGSGHESVLRQIRPRLTFRGDLSWSEQRFAAPPGLDDARAALRKHGTALLTGPRGSGRSTAAKVVVNESAGDQSPYALLTEEPYDPHRRLGEVSLLADHRLVLDLLDASEEVFLTRMRELPEFRARLVSSTGYLVVVVPDEFAHHLGDELRPLVARIDRPAGPVVLRRHLEAEGFYPAADQLDSEDVSASLALPMAEISGLATRIIDLSRSAPDRALDALLAEAISEQTDRREEASKLVEQRTTGRDRAILLASAMCHGASGDAVFFASHRLVELLGLGDREGPRIEQPGYRAQLSDLGIDLLPPNRIDLGARELGRALLEHFWDNYPDLRETYCQWCDEVIRMPSLTGTDRLDLVDRFTGQALRTNSPGHVRWLIERWLEPRNHRSRPLRDFGVRALTNGLEDPRHGREFRRLVREWAKEPGLPDEVGQVLVTLTTTLIAPNYPDQAVVRLHHRARRENEFGDPTAREALLSLTADSDFLLRSLLRRLREDLPRTDPWAADFVLFAQAADPRRLVDTSWASRPLVAQQEVRSDLVACWQALFAHRPDHAARLLTHWLATAGRISNADLLLSILVEAAQGSVDLLADLHVAARDWSQTAHGHPHVAVRLSQLVDLAQGLQNQDYAYPRPEEFVR</sequence>